<keyword evidence="3" id="KW-1185">Reference proteome</keyword>
<organism evidence="2 3">
    <name type="scientific">Fusarium oligoseptatum</name>
    <dbReference type="NCBI Taxonomy" id="2604345"/>
    <lineage>
        <taxon>Eukaryota</taxon>
        <taxon>Fungi</taxon>
        <taxon>Dikarya</taxon>
        <taxon>Ascomycota</taxon>
        <taxon>Pezizomycotina</taxon>
        <taxon>Sordariomycetes</taxon>
        <taxon>Hypocreomycetidae</taxon>
        <taxon>Hypocreales</taxon>
        <taxon>Nectriaceae</taxon>
        <taxon>Fusarium</taxon>
        <taxon>Fusarium solani species complex</taxon>
    </lineage>
</organism>
<gene>
    <name evidence="2" type="ORF">CEP52_003582</name>
</gene>
<sequence>MLNSRWPMARAVEMDLGGGAKERRRSEAARGRGIGSKCGAKTSDGFAAVRLERPGETALEVRQRLAACAGFTIGRCA</sequence>
<evidence type="ECO:0000313" key="3">
    <source>
        <dbReference type="Proteomes" id="UP000287144"/>
    </source>
</evidence>
<comment type="caution">
    <text evidence="2">The sequence shown here is derived from an EMBL/GenBank/DDBJ whole genome shotgun (WGS) entry which is preliminary data.</text>
</comment>
<proteinExistence type="predicted"/>
<dbReference type="Proteomes" id="UP000287144">
    <property type="component" value="Unassembled WGS sequence"/>
</dbReference>
<feature type="region of interest" description="Disordered" evidence="1">
    <location>
        <begin position="16"/>
        <end position="36"/>
    </location>
</feature>
<protein>
    <submittedName>
        <fullName evidence="2">Uncharacterized protein</fullName>
    </submittedName>
</protein>
<dbReference type="AlphaFoldDB" id="A0A428U8C4"/>
<evidence type="ECO:0000256" key="1">
    <source>
        <dbReference type="SAM" id="MobiDB-lite"/>
    </source>
</evidence>
<feature type="compositionally biased region" description="Basic and acidic residues" evidence="1">
    <location>
        <begin position="20"/>
        <end position="30"/>
    </location>
</feature>
<accession>A0A428U8C4</accession>
<evidence type="ECO:0000313" key="2">
    <source>
        <dbReference type="EMBL" id="RSM10496.1"/>
    </source>
</evidence>
<dbReference type="EMBL" id="NKCK01000023">
    <property type="protein sequence ID" value="RSM10496.1"/>
    <property type="molecule type" value="Genomic_DNA"/>
</dbReference>
<name>A0A428U8C4_9HYPO</name>
<reference evidence="2 3" key="1">
    <citation type="submission" date="2017-06" db="EMBL/GenBank/DDBJ databases">
        <title>Comparative genomic analysis of Ambrosia Fusariam Clade fungi.</title>
        <authorList>
            <person name="Stajich J.E."/>
            <person name="Carrillo J."/>
            <person name="Kijimoto T."/>
            <person name="Eskalen A."/>
            <person name="O'Donnell K."/>
            <person name="Kasson M."/>
        </authorList>
    </citation>
    <scope>NUCLEOTIDE SEQUENCE [LARGE SCALE GENOMIC DNA]</scope>
    <source>
        <strain evidence="2 3">NRRL62579</strain>
    </source>
</reference>